<evidence type="ECO:0000313" key="2">
    <source>
        <dbReference type="EMBL" id="SBV92840.1"/>
    </source>
</evidence>
<dbReference type="NCBIfam" id="NF047768">
    <property type="entry name" value="Clp_like_SDH"/>
    <property type="match status" value="1"/>
</dbReference>
<dbReference type="GO" id="GO:0016020">
    <property type="term" value="C:membrane"/>
    <property type="evidence" value="ECO:0007669"/>
    <property type="project" value="InterPro"/>
</dbReference>
<gene>
    <name evidence="2" type="ORF">KL86APRO_10307</name>
</gene>
<dbReference type="AlphaFoldDB" id="A0A212J078"/>
<reference evidence="2" key="1">
    <citation type="submission" date="2016-04" db="EMBL/GenBank/DDBJ databases">
        <authorList>
            <person name="Evans L.H."/>
            <person name="Alamgir A."/>
            <person name="Owens N."/>
            <person name="Weber N.D."/>
            <person name="Virtaneva K."/>
            <person name="Barbian K."/>
            <person name="Babar A."/>
            <person name="Rosenke K."/>
        </authorList>
    </citation>
    <scope>NUCLEOTIDE SEQUENCE</scope>
    <source>
        <strain evidence="2">86</strain>
    </source>
</reference>
<dbReference type="PANTHER" id="PTHR35984">
    <property type="entry name" value="PERIPLASMIC SERINE PROTEASE"/>
    <property type="match status" value="1"/>
</dbReference>
<dbReference type="EMBL" id="FLUO01000001">
    <property type="protein sequence ID" value="SBV92840.1"/>
    <property type="molecule type" value="Genomic_DNA"/>
</dbReference>
<evidence type="ECO:0000256" key="1">
    <source>
        <dbReference type="SAM" id="MobiDB-lite"/>
    </source>
</evidence>
<organism evidence="2">
    <name type="scientific">uncultured Alphaproteobacteria bacterium</name>
    <dbReference type="NCBI Taxonomy" id="91750"/>
    <lineage>
        <taxon>Bacteria</taxon>
        <taxon>Pseudomonadati</taxon>
        <taxon>Pseudomonadota</taxon>
        <taxon>Alphaproteobacteria</taxon>
        <taxon>environmental samples</taxon>
    </lineage>
</organism>
<dbReference type="InterPro" id="IPR002825">
    <property type="entry name" value="Pept_S49_ser-pept_pro"/>
</dbReference>
<name>A0A212J078_9PROT</name>
<dbReference type="PANTHER" id="PTHR35984:SF1">
    <property type="entry name" value="PERIPLASMIC SERINE PROTEASE"/>
    <property type="match status" value="1"/>
</dbReference>
<evidence type="ECO:0008006" key="3">
    <source>
        <dbReference type="Google" id="ProtNLM"/>
    </source>
</evidence>
<dbReference type="Pfam" id="PF01972">
    <property type="entry name" value="SDH_protease"/>
    <property type="match status" value="1"/>
</dbReference>
<protein>
    <recommendedName>
        <fullName evidence="3">Periplasmic serine protease</fullName>
    </recommendedName>
</protein>
<feature type="region of interest" description="Disordered" evidence="1">
    <location>
        <begin position="419"/>
        <end position="443"/>
    </location>
</feature>
<feature type="compositionally biased region" description="Basic and acidic residues" evidence="1">
    <location>
        <begin position="429"/>
        <end position="443"/>
    </location>
</feature>
<proteinExistence type="predicted"/>
<dbReference type="SUPFAM" id="SSF52096">
    <property type="entry name" value="ClpP/crotonase"/>
    <property type="match status" value="1"/>
</dbReference>
<dbReference type="InterPro" id="IPR029045">
    <property type="entry name" value="ClpP/crotonase-like_dom_sf"/>
</dbReference>
<sequence>MDALDLRPRRRRSARTGSIHAVLSVLWCGSRTGSRAGEPRLSRSRAWRIGGDRGRDRLLRAHVSGGSAGGDRADSIHSPLLRSARGHFRDDLVFHAGHSRLSVARQRSGHGRDRLVGAYRRVSRRLACNATPAKARRCLSPLLSRRGHLWLSAGWPTGRRTRSMDIMQLFWLFFIISALQPVLQRRYLEAMRTRKIANIEKKRGSRVILLIHRQETMNLLGFPLMRYIDVNDSEEVLRAIQMTDDEVPLDIVLHTPGGLVLAATQIARAIQGHKGKVTVFVPHYAMSGGTLIALAADEIVMCEHSVLGPVDPQLGQLPAASLIKVVEEKPIAEIDDQTLIMADVGRKAIAQIEAFAKRLLSDKMDENRAASVAAKLATGTWTHDYPISADEARDMGLPVGTDMSKEILELMTLYPQPVRRQGGGVEYLPEPRQREARRAMSTR</sequence>
<accession>A0A212J078</accession>
<dbReference type="Gene3D" id="3.90.226.10">
    <property type="entry name" value="2-enoyl-CoA Hydratase, Chain A, domain 1"/>
    <property type="match status" value="1"/>
</dbReference>